<dbReference type="InterPro" id="IPR003265">
    <property type="entry name" value="HhH-GPD_domain"/>
</dbReference>
<feature type="compositionally biased region" description="Acidic residues" evidence="3">
    <location>
        <begin position="423"/>
        <end position="440"/>
    </location>
</feature>
<feature type="compositionally biased region" description="Polar residues" evidence="3">
    <location>
        <begin position="260"/>
        <end position="280"/>
    </location>
</feature>
<feature type="compositionally biased region" description="Basic and acidic residues" evidence="3">
    <location>
        <begin position="1327"/>
        <end position="1337"/>
    </location>
</feature>
<feature type="compositionally biased region" description="Polar residues" evidence="3">
    <location>
        <begin position="685"/>
        <end position="700"/>
    </location>
</feature>
<feature type="domain" description="HhH-GPD" evidence="4">
    <location>
        <begin position="1044"/>
        <end position="1121"/>
    </location>
</feature>
<feature type="region of interest" description="Disordered" evidence="3">
    <location>
        <begin position="956"/>
        <end position="1010"/>
    </location>
</feature>
<evidence type="ECO:0000313" key="5">
    <source>
        <dbReference type="EMBL" id="KAK4500291.1"/>
    </source>
</evidence>
<feature type="compositionally biased region" description="Acidic residues" evidence="3">
    <location>
        <begin position="478"/>
        <end position="494"/>
    </location>
</feature>
<feature type="compositionally biased region" description="Polar residues" evidence="3">
    <location>
        <begin position="1304"/>
        <end position="1314"/>
    </location>
</feature>
<evidence type="ECO:0000259" key="4">
    <source>
        <dbReference type="Pfam" id="PF00730"/>
    </source>
</evidence>
<evidence type="ECO:0000256" key="1">
    <source>
        <dbReference type="ARBA" id="ARBA00004123"/>
    </source>
</evidence>
<feature type="compositionally biased region" description="Basic and acidic residues" evidence="3">
    <location>
        <begin position="322"/>
        <end position="340"/>
    </location>
</feature>
<dbReference type="PANTHER" id="PTHR15074:SF0">
    <property type="entry name" value="METHYL-CPG-BINDING DOMAIN PROTEIN 4-LIKE PROTEIN"/>
    <property type="match status" value="1"/>
</dbReference>
<feature type="compositionally biased region" description="Basic and acidic residues" evidence="3">
    <location>
        <begin position="896"/>
        <end position="907"/>
    </location>
</feature>
<feature type="region of interest" description="Disordered" evidence="3">
    <location>
        <begin position="412"/>
        <end position="631"/>
    </location>
</feature>
<keyword evidence="6" id="KW-1185">Reference proteome</keyword>
<dbReference type="Proteomes" id="UP001305779">
    <property type="component" value="Unassembled WGS sequence"/>
</dbReference>
<feature type="compositionally biased region" description="Basic and acidic residues" evidence="3">
    <location>
        <begin position="730"/>
        <end position="754"/>
    </location>
</feature>
<dbReference type="EMBL" id="JAXOVC010000006">
    <property type="protein sequence ID" value="KAK4500291.1"/>
    <property type="molecule type" value="Genomic_DNA"/>
</dbReference>
<feature type="compositionally biased region" description="Low complexity" evidence="3">
    <location>
        <begin position="344"/>
        <end position="357"/>
    </location>
</feature>
<feature type="region of interest" description="Disordered" evidence="3">
    <location>
        <begin position="185"/>
        <end position="394"/>
    </location>
</feature>
<comment type="subcellular location">
    <subcellularLocation>
        <location evidence="1">Nucleus</location>
    </subcellularLocation>
</comment>
<feature type="compositionally biased region" description="Basic and acidic residues" evidence="3">
    <location>
        <begin position="450"/>
        <end position="468"/>
    </location>
</feature>
<dbReference type="InterPro" id="IPR011257">
    <property type="entry name" value="DNA_glycosylase"/>
</dbReference>
<evidence type="ECO:0000313" key="6">
    <source>
        <dbReference type="Proteomes" id="UP001305779"/>
    </source>
</evidence>
<organism evidence="5 6">
    <name type="scientific">Zasmidium cellare</name>
    <name type="common">Wine cellar mold</name>
    <name type="synonym">Racodium cellare</name>
    <dbReference type="NCBI Taxonomy" id="395010"/>
    <lineage>
        <taxon>Eukaryota</taxon>
        <taxon>Fungi</taxon>
        <taxon>Dikarya</taxon>
        <taxon>Ascomycota</taxon>
        <taxon>Pezizomycotina</taxon>
        <taxon>Dothideomycetes</taxon>
        <taxon>Dothideomycetidae</taxon>
        <taxon>Mycosphaerellales</taxon>
        <taxon>Mycosphaerellaceae</taxon>
        <taxon>Zasmidium</taxon>
    </lineage>
</organism>
<feature type="region of interest" description="Disordered" evidence="3">
    <location>
        <begin position="673"/>
        <end position="928"/>
    </location>
</feature>
<comment type="caution">
    <text evidence="5">The sequence shown here is derived from an EMBL/GenBank/DDBJ whole genome shotgun (WGS) entry which is preliminary data.</text>
</comment>
<feature type="compositionally biased region" description="Low complexity" evidence="3">
    <location>
        <begin position="762"/>
        <end position="774"/>
    </location>
</feature>
<dbReference type="Gene3D" id="1.10.340.30">
    <property type="entry name" value="Hypothetical protein, domain 2"/>
    <property type="match status" value="1"/>
</dbReference>
<feature type="compositionally biased region" description="Basic residues" evidence="3">
    <location>
        <begin position="1362"/>
        <end position="1373"/>
    </location>
</feature>
<feature type="region of interest" description="Disordered" evidence="3">
    <location>
        <begin position="69"/>
        <end position="136"/>
    </location>
</feature>
<feature type="region of interest" description="Disordered" evidence="3">
    <location>
        <begin position="1"/>
        <end position="29"/>
    </location>
</feature>
<feature type="compositionally biased region" description="Polar residues" evidence="3">
    <location>
        <begin position="879"/>
        <end position="890"/>
    </location>
</feature>
<dbReference type="SUPFAM" id="SSF48150">
    <property type="entry name" value="DNA-glycosylase"/>
    <property type="match status" value="1"/>
</dbReference>
<dbReference type="PANTHER" id="PTHR15074">
    <property type="entry name" value="METHYL-CPG-BINDING PROTEIN"/>
    <property type="match status" value="1"/>
</dbReference>
<feature type="compositionally biased region" description="Basic and acidic residues" evidence="3">
    <location>
        <begin position="301"/>
        <end position="312"/>
    </location>
</feature>
<evidence type="ECO:0000256" key="2">
    <source>
        <dbReference type="ARBA" id="ARBA00023242"/>
    </source>
</evidence>
<feature type="compositionally biased region" description="Polar residues" evidence="3">
    <location>
        <begin position="558"/>
        <end position="572"/>
    </location>
</feature>
<proteinExistence type="predicted"/>
<feature type="compositionally biased region" description="Basic residues" evidence="3">
    <location>
        <begin position="968"/>
        <end position="979"/>
    </location>
</feature>
<keyword evidence="2" id="KW-0539">Nucleus</keyword>
<sequence length="1373" mass="149697">MEDKKRKRPQDNNGEPDDAQPNAGKKAKHDLLFTVHTSHLDSEARAIYISSQPAQQVLVAIDRGDASSIHGGLAPPGLSKNQRARWGKSMRDRAVQNLNSSDQVAPKPEPARIEGSKVASDSIVSNDASRKRKREESVVAIGEQQMVDNLFAGVACELDESARTTFVDSLEAKFVIGAISTGNADAITAGHAPPGLDKKQRQKWRQEQRALAKRQRDFLLSKADSTTVDAEAPATPSSVDQRMKQEPSTDDQAHPDLAQGETSTASNGSAKAITKPSNPKSRLAGFTQLAQPPAKIWNNSDETKLNTRDDGGLKVVNSSPDELSRVGDDKDPQPVKEPSNKMDSASAASRASGSLSRRGSHTSNTMLHRVRSKGATFNVIPKRLPGNRNFDAPDYFTNGNLADTQRRFEAWARAQRGGRSDSSDSDISDDSSDESDDDADASPPAVVRGSFHESWADQLRTDRDKPEATKSAVAQLEAADDAIDSSESDDDDAEVQTQVSRELHEATGASVDNAGSDDEKSSIAPEGDEIYVLDSQKADPAPVNTDASMMETDEVATERTTIPSSLDNSQLRPPTPDHQARGTPTPYGHPNTIRQANVRVKRKFSHRDPGGDQSGHGPTETTVKPALKPSLVPSVQRVGRHADHLDRGELSDDVYEAIDDVTSDLLGSANLEELPSMNECKPDSLNGQDRNQRLTHTGSVVETPDLGGRQDLMDQEAEATVDGTAVGRGAAEKKPVVEAKQEDEKEEHKADVKPRRSHRRTISSSLSSALSELSHTPSLPAEPQVIIPAYVPETPEMKREESAKKKRKMTGNSSKHFSAGKRAKSGRKAETLDESMAMETPGIQSPAAEAERSSVYHTAVSRMTRSAFKDERLPEPETIDTSQDEVSSPVPNALQADEKESDARDTTSDQGAHLSAAIDTTIEITATDEDVEPLTKPSVQDTNIADLETPFATPQQHLLTPNHAPPTTKRKTPRPKQKHTPAISPHFITDRVDLPSPSTRKTTAGLSRAAIPPTSETHFGLIQEKLALEPFWLLIAVTFLNKTAGRSAVPIFWKLKEKYGTAEGLAGAEQEELLEMVHKLGLQNQRSKRLISIAKAWVEEPPVKGRRYRTLNYPSLGDGRARDVPNVVEDDAEDCAGALEIGHIPGCGAYAWDSWRIFCRDELRGVSNTEWKRVLPLDKELRACLRWMWVKEGYIWDPLTGEKRAATQEEVEKAARGEMEIWDGQEAEFARKAAVGEGTGATPGKGVDEKVDASPLSSKDSGSSTIHLTPRKPPTRAVKAAHSIEESTTKPKSKEKRTRKISSARKTTITTTSLPDHEGDPELQAEDSPKPSSESKSKSTPSSKRKTRTSSFRADDDEDFGKKKRRSRRLTTG</sequence>
<feature type="compositionally biased region" description="Polar residues" evidence="3">
    <location>
        <begin position="1255"/>
        <end position="1267"/>
    </location>
</feature>
<feature type="compositionally biased region" description="Basic residues" evidence="3">
    <location>
        <begin position="1291"/>
        <end position="1303"/>
    </location>
</feature>
<evidence type="ECO:0000256" key="3">
    <source>
        <dbReference type="SAM" id="MobiDB-lite"/>
    </source>
</evidence>
<gene>
    <name evidence="5" type="ORF">PRZ48_008480</name>
</gene>
<dbReference type="InterPro" id="IPR045138">
    <property type="entry name" value="MeCP2/MBD4"/>
</dbReference>
<feature type="compositionally biased region" description="Basic and acidic residues" evidence="3">
    <location>
        <begin position="241"/>
        <end position="254"/>
    </location>
</feature>
<accession>A0ABR0EGA4</accession>
<feature type="region of interest" description="Disordered" evidence="3">
    <location>
        <begin position="1236"/>
        <end position="1373"/>
    </location>
</feature>
<reference evidence="5 6" key="1">
    <citation type="journal article" date="2023" name="G3 (Bethesda)">
        <title>A chromosome-level genome assembly of Zasmidium syzygii isolated from banana leaves.</title>
        <authorList>
            <person name="van Westerhoven A.C."/>
            <person name="Mehrabi R."/>
            <person name="Talebi R."/>
            <person name="Steentjes M.B.F."/>
            <person name="Corcolon B."/>
            <person name="Chong P.A."/>
            <person name="Kema G.H.J."/>
            <person name="Seidl M.F."/>
        </authorList>
    </citation>
    <scope>NUCLEOTIDE SEQUENCE [LARGE SCALE GENOMIC DNA]</scope>
    <source>
        <strain evidence="5 6">P124</strain>
    </source>
</reference>
<feature type="compositionally biased region" description="Polar residues" evidence="3">
    <location>
        <begin position="996"/>
        <end position="1005"/>
    </location>
</feature>
<protein>
    <recommendedName>
        <fullName evidence="4">HhH-GPD domain-containing protein</fullName>
    </recommendedName>
</protein>
<feature type="compositionally biased region" description="Basic and acidic residues" evidence="3">
    <location>
        <begin position="196"/>
        <end position="219"/>
    </location>
</feature>
<name>A0ABR0EGA4_ZASCE</name>
<dbReference type="Pfam" id="PF00730">
    <property type="entry name" value="HhH-GPD"/>
    <property type="match status" value="1"/>
</dbReference>
<feature type="compositionally biased region" description="Low complexity" evidence="3">
    <location>
        <begin position="916"/>
        <end position="925"/>
    </location>
</feature>